<evidence type="ECO:0000256" key="1">
    <source>
        <dbReference type="SAM" id="MobiDB-lite"/>
    </source>
</evidence>
<keyword evidence="4" id="KW-1185">Reference proteome</keyword>
<evidence type="ECO:0000313" key="4">
    <source>
        <dbReference type="Proteomes" id="UP000006038"/>
    </source>
</evidence>
<name>J3L9G6_ORYBR</name>
<feature type="chain" id="PRO_5003772094" description="Secreted protein" evidence="2">
    <location>
        <begin position="19"/>
        <end position="113"/>
    </location>
</feature>
<reference evidence="3" key="1">
    <citation type="submission" date="2013-04" db="UniProtKB">
        <authorList>
            <consortium name="EnsemblPlants"/>
        </authorList>
    </citation>
    <scope>IDENTIFICATION</scope>
</reference>
<evidence type="ECO:0000256" key="2">
    <source>
        <dbReference type="SAM" id="SignalP"/>
    </source>
</evidence>
<dbReference type="HOGENOM" id="CLU_2137337_0_0_1"/>
<dbReference type="AlphaFoldDB" id="J3L9G6"/>
<evidence type="ECO:0008006" key="5">
    <source>
        <dbReference type="Google" id="ProtNLM"/>
    </source>
</evidence>
<organism evidence="3">
    <name type="scientific">Oryza brachyantha</name>
    <name type="common">malo sina</name>
    <dbReference type="NCBI Taxonomy" id="4533"/>
    <lineage>
        <taxon>Eukaryota</taxon>
        <taxon>Viridiplantae</taxon>
        <taxon>Streptophyta</taxon>
        <taxon>Embryophyta</taxon>
        <taxon>Tracheophyta</taxon>
        <taxon>Spermatophyta</taxon>
        <taxon>Magnoliopsida</taxon>
        <taxon>Liliopsida</taxon>
        <taxon>Poales</taxon>
        <taxon>Poaceae</taxon>
        <taxon>BOP clade</taxon>
        <taxon>Oryzoideae</taxon>
        <taxon>Oryzeae</taxon>
        <taxon>Oryzinae</taxon>
        <taxon>Oryza</taxon>
    </lineage>
</organism>
<keyword evidence="2" id="KW-0732">Signal</keyword>
<evidence type="ECO:0000313" key="3">
    <source>
        <dbReference type="EnsemblPlants" id="OB02G12830.1"/>
    </source>
</evidence>
<dbReference type="EnsemblPlants" id="OB02G12830.1">
    <property type="protein sequence ID" value="OB02G12830.1"/>
    <property type="gene ID" value="OB02G12830"/>
</dbReference>
<feature type="compositionally biased region" description="Basic and acidic residues" evidence="1">
    <location>
        <begin position="25"/>
        <end position="39"/>
    </location>
</feature>
<dbReference type="Gramene" id="OB02G12830.1">
    <property type="protein sequence ID" value="OB02G12830.1"/>
    <property type="gene ID" value="OB02G12830"/>
</dbReference>
<sequence>MRMLVFAVTCCVTMAGFGRVLDDQSRRRAEDGGGGKGDDGIAAVPPASRRRHPLRHAPIQLMHSHGIRLFVPICSLALLPFASRVPKLQYVDNQTHLFACAHTYKPKSGFFQS</sequence>
<feature type="region of interest" description="Disordered" evidence="1">
    <location>
        <begin position="25"/>
        <end position="50"/>
    </location>
</feature>
<feature type="signal peptide" evidence="2">
    <location>
        <begin position="1"/>
        <end position="18"/>
    </location>
</feature>
<accession>J3L9G6</accession>
<protein>
    <recommendedName>
        <fullName evidence="5">Secreted protein</fullName>
    </recommendedName>
</protein>
<dbReference type="Proteomes" id="UP000006038">
    <property type="component" value="Unassembled WGS sequence"/>
</dbReference>
<proteinExistence type="predicted"/>